<name>A0A644WFJ7_9ZZZZ</name>
<feature type="transmembrane region" description="Helical" evidence="1">
    <location>
        <begin position="274"/>
        <end position="296"/>
    </location>
</feature>
<keyword evidence="1" id="KW-1133">Transmembrane helix</keyword>
<gene>
    <name evidence="3" type="ORF">SDC9_47322</name>
</gene>
<feature type="transmembrane region" description="Helical" evidence="1">
    <location>
        <begin position="12"/>
        <end position="33"/>
    </location>
</feature>
<feature type="transmembrane region" description="Helical" evidence="1">
    <location>
        <begin position="355"/>
        <end position="376"/>
    </location>
</feature>
<organism evidence="3">
    <name type="scientific">bioreactor metagenome</name>
    <dbReference type="NCBI Taxonomy" id="1076179"/>
    <lineage>
        <taxon>unclassified sequences</taxon>
        <taxon>metagenomes</taxon>
        <taxon>ecological metagenomes</taxon>
    </lineage>
</organism>
<feature type="transmembrane region" description="Helical" evidence="1">
    <location>
        <begin position="322"/>
        <end position="349"/>
    </location>
</feature>
<keyword evidence="1" id="KW-0812">Transmembrane</keyword>
<feature type="transmembrane region" description="Helical" evidence="1">
    <location>
        <begin position="250"/>
        <end position="268"/>
    </location>
</feature>
<feature type="transmembrane region" description="Helical" evidence="1">
    <location>
        <begin position="82"/>
        <end position="105"/>
    </location>
</feature>
<feature type="transmembrane region" description="Helical" evidence="1">
    <location>
        <begin position="208"/>
        <end position="229"/>
    </location>
</feature>
<feature type="transmembrane region" description="Helical" evidence="1">
    <location>
        <begin position="383"/>
        <end position="404"/>
    </location>
</feature>
<feature type="transmembrane region" description="Helical" evidence="1">
    <location>
        <begin position="444"/>
        <end position="462"/>
    </location>
</feature>
<dbReference type="NCBIfam" id="TIGR02123">
    <property type="entry name" value="TRAP_fused"/>
    <property type="match status" value="1"/>
</dbReference>
<protein>
    <recommendedName>
        <fullName evidence="2">TRAP C4-dicarboxylate transport system permease DctM subunit domain-containing protein</fullName>
    </recommendedName>
</protein>
<reference evidence="3" key="1">
    <citation type="submission" date="2019-08" db="EMBL/GenBank/DDBJ databases">
        <authorList>
            <person name="Kucharzyk K."/>
            <person name="Murdoch R.W."/>
            <person name="Higgins S."/>
            <person name="Loffler F."/>
        </authorList>
    </citation>
    <scope>NUCLEOTIDE SEQUENCE</scope>
</reference>
<evidence type="ECO:0000259" key="2">
    <source>
        <dbReference type="Pfam" id="PF06808"/>
    </source>
</evidence>
<feature type="transmembrane region" description="Helical" evidence="1">
    <location>
        <begin position="474"/>
        <end position="495"/>
    </location>
</feature>
<sequence length="548" mass="57645">MINYTTILTRGVTAGTVEIIFAIILLLALLEVVRRTAGNALPIMSLLFIVYGMFGQIMPGVLNHKNISLSRIVSSLYLGQDGVFGVAFGVATTYIFLFIFFGSLISQTGMGQFFNDFSNSIAGDKPGGPAKVAVISSALMGMISGSGAANVVTTGTFTIPLMKKLGYSSSFAGAVEAVASSGGQILPPVMGAAAFVMAEFLGCSYNTVMLAALIPALLYFFSVYIVVDMEAKRLKLLGQDRATLPKLKNVLLKQGVMVLPLLVLIFMLVKGYTAIYSCFFSMGALVLINIIFGTLAKHGHGDTKLLTPRDYLRILIGGGKSAVAILLSCAIIGIVVGIISLTGLGLMLANYILQLSHGSLFITMVLTMIVCIILGMGLPITPCYIIVSIIAVPALVKMGVVPIAAHMFVLYFGAMSAITPPVALAAFAAAGICGDSAWKVGWQAVRLGIAGFLIPFAFVYGPQLLLVNATVPNVLWTLGTCIVGIVALGAGSIGYFNLKLPIPVRVALIISAVLCIIPEMTTDFIGLGVVLAIGAFIFLKTRRVKKAA</sequence>
<evidence type="ECO:0000256" key="1">
    <source>
        <dbReference type="SAM" id="Phobius"/>
    </source>
</evidence>
<comment type="caution">
    <text evidence="3">The sequence shown here is derived from an EMBL/GenBank/DDBJ whole genome shotgun (WGS) entry which is preliminary data.</text>
</comment>
<dbReference type="EMBL" id="VSSQ01000772">
    <property type="protein sequence ID" value="MPM01084.1"/>
    <property type="molecule type" value="Genomic_DNA"/>
</dbReference>
<feature type="transmembrane region" description="Helical" evidence="1">
    <location>
        <begin position="524"/>
        <end position="541"/>
    </location>
</feature>
<dbReference type="AlphaFoldDB" id="A0A644WFJ7"/>
<dbReference type="PANTHER" id="PTHR43849">
    <property type="entry name" value="BLL3936 PROTEIN"/>
    <property type="match status" value="1"/>
</dbReference>
<feature type="transmembrane region" description="Helical" evidence="1">
    <location>
        <begin position="410"/>
        <end position="432"/>
    </location>
</feature>
<dbReference type="Pfam" id="PF06808">
    <property type="entry name" value="DctM"/>
    <property type="match status" value="1"/>
</dbReference>
<dbReference type="InterPro" id="IPR011853">
    <property type="entry name" value="TRAP_DctM-Dct_fused"/>
</dbReference>
<keyword evidence="1" id="KW-0472">Membrane</keyword>
<evidence type="ECO:0000313" key="3">
    <source>
        <dbReference type="EMBL" id="MPM01084.1"/>
    </source>
</evidence>
<dbReference type="InterPro" id="IPR010656">
    <property type="entry name" value="DctM"/>
</dbReference>
<dbReference type="PANTHER" id="PTHR43849:SF2">
    <property type="entry name" value="BLL3936 PROTEIN"/>
    <property type="match status" value="1"/>
</dbReference>
<feature type="transmembrane region" description="Helical" evidence="1">
    <location>
        <begin position="40"/>
        <end position="62"/>
    </location>
</feature>
<feature type="domain" description="TRAP C4-dicarboxylate transport system permease DctM subunit" evidence="2">
    <location>
        <begin position="25"/>
        <end position="469"/>
    </location>
</feature>
<accession>A0A644WFJ7</accession>
<proteinExistence type="predicted"/>